<feature type="transmembrane region" description="Helical" evidence="1">
    <location>
        <begin position="12"/>
        <end position="31"/>
    </location>
</feature>
<keyword evidence="1" id="KW-0812">Transmembrane</keyword>
<dbReference type="RefSeq" id="WP_216121795.1">
    <property type="nucleotide sequence ID" value="NZ_CP086239.1"/>
</dbReference>
<evidence type="ECO:0000313" key="2">
    <source>
        <dbReference type="EMBL" id="WAG58679.1"/>
    </source>
</evidence>
<dbReference type="PANTHER" id="PTHR43649">
    <property type="entry name" value="ARABINOSE-BINDING PROTEIN-RELATED"/>
    <property type="match status" value="1"/>
</dbReference>
<dbReference type="PANTHER" id="PTHR43649:SF12">
    <property type="entry name" value="DIACETYLCHITOBIOSE BINDING PROTEIN DASA"/>
    <property type="match status" value="1"/>
</dbReference>
<evidence type="ECO:0000256" key="1">
    <source>
        <dbReference type="SAM" id="Phobius"/>
    </source>
</evidence>
<dbReference type="EMBL" id="CP086239">
    <property type="protein sequence ID" value="WAG58679.1"/>
    <property type="molecule type" value="Genomic_DNA"/>
</dbReference>
<accession>A0AA47EEE6</accession>
<dbReference type="Pfam" id="PF01547">
    <property type="entry name" value="SBP_bac_1"/>
    <property type="match status" value="1"/>
</dbReference>
<organism evidence="2 3">
    <name type="scientific">Clostridium estertheticum</name>
    <dbReference type="NCBI Taxonomy" id="238834"/>
    <lineage>
        <taxon>Bacteria</taxon>
        <taxon>Bacillati</taxon>
        <taxon>Bacillota</taxon>
        <taxon>Clostridia</taxon>
        <taxon>Eubacteriales</taxon>
        <taxon>Clostridiaceae</taxon>
        <taxon>Clostridium</taxon>
    </lineage>
</organism>
<dbReference type="AlphaFoldDB" id="A0AA47EEE6"/>
<sequence length="443" mass="51228">MKIRIAKKDFKKIAISIIFFIIITSVIYVYYKNKNKTVVLEFGTFVGSMYDVPEWQSYKALDEAIYKFEKANPHIKVKYKSGILKNDYSERLSQNILKGNEPDLFCVLPGDFNTFASIGELKNLNNLIKDDKTLDLYKQYSTAIKSGKYKGSQYALAKEVDPEVMFVNKTLLKKQGIELPSSDWTWNDFYEICKKVTLDTDKDGKIDQFGTVGFNWQQAVYTNGQKLFDTNGNKATFDNEGVSYAIKFIILLNKLNKNFIVNLKDFDEGKVAFRPFPFSTYRAYKVYPYKVMKYGQFEWECIKLPKGPEGANAGQLNSLLFGISSRTKHEKEAWKFLKFLTNDKDVQMDVLKYSHGMPVVKEVLESKETDKELSKYNPEGKIFINKKELSQVVEQSIVTPSFHKYEESMDIADKDIFKLMNSGEDVQESLIKLNYKLNNFLKP</sequence>
<name>A0AA47EEE6_9CLOT</name>
<dbReference type="InterPro" id="IPR006059">
    <property type="entry name" value="SBP"/>
</dbReference>
<reference evidence="2" key="1">
    <citation type="submission" date="2021-11" db="EMBL/GenBank/DDBJ databases">
        <title>Clostridia strains as spoilage organisms.</title>
        <authorList>
            <person name="Wambui J."/>
            <person name="Stevens M.J.A."/>
            <person name="Stephan R."/>
        </authorList>
    </citation>
    <scope>NUCLEOTIDE SEQUENCE</scope>
    <source>
        <strain evidence="2">CF009</strain>
    </source>
</reference>
<proteinExistence type="predicted"/>
<dbReference type="InterPro" id="IPR050490">
    <property type="entry name" value="Bact_solute-bd_prot1"/>
</dbReference>
<evidence type="ECO:0000313" key="3">
    <source>
        <dbReference type="Proteomes" id="UP001164733"/>
    </source>
</evidence>
<gene>
    <name evidence="2" type="ORF">LL038_13510</name>
</gene>
<dbReference type="Proteomes" id="UP001164733">
    <property type="component" value="Chromosome"/>
</dbReference>
<protein>
    <submittedName>
        <fullName evidence="2">Extracellular solute-binding protein</fullName>
    </submittedName>
</protein>
<keyword evidence="1" id="KW-0472">Membrane</keyword>
<keyword evidence="1" id="KW-1133">Transmembrane helix</keyword>